<protein>
    <submittedName>
        <fullName evidence="8">Uncharacterized protein</fullName>
    </submittedName>
</protein>
<keyword evidence="6" id="KW-0482">Metalloprotease</keyword>
<reference evidence="8 9" key="1">
    <citation type="submission" date="2015-05" db="EMBL/GenBank/DDBJ databases">
        <authorList>
            <person name="Wang D.B."/>
            <person name="Wang M."/>
        </authorList>
    </citation>
    <scope>NUCLEOTIDE SEQUENCE [LARGE SCALE GENOMIC DNA]</scope>
    <source>
        <strain evidence="8">VL1</strain>
    </source>
</reference>
<evidence type="ECO:0000256" key="7">
    <source>
        <dbReference type="SAM" id="MobiDB-lite"/>
    </source>
</evidence>
<keyword evidence="2" id="KW-0645">Protease</keyword>
<keyword evidence="9" id="KW-1185">Reference proteome</keyword>
<dbReference type="PANTHER" id="PTHR15910">
    <property type="entry name" value="ARCHAEMETZINCIN"/>
    <property type="match status" value="1"/>
</dbReference>
<evidence type="ECO:0000256" key="4">
    <source>
        <dbReference type="ARBA" id="ARBA00022801"/>
    </source>
</evidence>
<dbReference type="Proteomes" id="UP000044602">
    <property type="component" value="Unassembled WGS sequence"/>
</dbReference>
<proteinExistence type="predicted"/>
<dbReference type="PANTHER" id="PTHR15910:SF1">
    <property type="entry name" value="ARCHAEMETZINCIN-2"/>
    <property type="match status" value="1"/>
</dbReference>
<dbReference type="Pfam" id="PF07998">
    <property type="entry name" value="Peptidase_M54"/>
    <property type="match status" value="1"/>
</dbReference>
<dbReference type="InterPro" id="IPR012962">
    <property type="entry name" value="Pept_M54_archaemetzincn"/>
</dbReference>
<evidence type="ECO:0000256" key="3">
    <source>
        <dbReference type="ARBA" id="ARBA00022723"/>
    </source>
</evidence>
<accession>A0A0G4MNS1</accession>
<feature type="region of interest" description="Disordered" evidence="7">
    <location>
        <begin position="37"/>
        <end position="59"/>
    </location>
</feature>
<comment type="cofactor">
    <cofactor evidence="1">
        <name>Zn(2+)</name>
        <dbReference type="ChEBI" id="CHEBI:29105"/>
    </cofactor>
</comment>
<keyword evidence="4" id="KW-0378">Hydrolase</keyword>
<dbReference type="Gene3D" id="3.40.390.10">
    <property type="entry name" value="Collagenase (Catalytic Domain)"/>
    <property type="match status" value="1"/>
</dbReference>
<dbReference type="GO" id="GO:0046872">
    <property type="term" value="F:metal ion binding"/>
    <property type="evidence" value="ECO:0007669"/>
    <property type="project" value="UniProtKB-KW"/>
</dbReference>
<keyword evidence="3" id="KW-0479">Metal-binding</keyword>
<dbReference type="AlphaFoldDB" id="A0A0G4MNS1"/>
<dbReference type="GO" id="GO:0008237">
    <property type="term" value="F:metallopeptidase activity"/>
    <property type="evidence" value="ECO:0007669"/>
    <property type="project" value="UniProtKB-KW"/>
</dbReference>
<evidence type="ECO:0000256" key="1">
    <source>
        <dbReference type="ARBA" id="ARBA00001947"/>
    </source>
</evidence>
<dbReference type="EMBL" id="CVQH01023750">
    <property type="protein sequence ID" value="CRK35953.1"/>
    <property type="molecule type" value="Genomic_DNA"/>
</dbReference>
<dbReference type="CDD" id="cd11375">
    <property type="entry name" value="Peptidase_M54"/>
    <property type="match status" value="1"/>
</dbReference>
<evidence type="ECO:0000313" key="8">
    <source>
        <dbReference type="EMBL" id="CRK35953.1"/>
    </source>
</evidence>
<sequence>MAPTRPQSCAHKRLYTGVSPHATEAGFVYPSIEERLSEASHSGHAPNHAAPEDIPSPLTFPAPLVLPGDDIAEDPKQDADGLRSFALRKGRNRVTPTRSTLYVIEAPTVSNEVSFMNAWLEPKVPPEYPPPTSLPSNLTRPGVSDIAAYLEAFYHGLSIKTLESHYTFVAWPTAQPSSSHPYVGLADPSGDCTRIRHRPSPDAVSHQLNLSDLLDALLAAPLPEDAYAVMLLTHHDTYESPSDDFCCGRAYGGSRICLVSSFRYNPALDAHNDVDRSHTWPASHCAWWIDAVCDHDGETFESATPAEGGLRAAVMAARSDMVPRGKGGWGAFWLASVCRTASHELGHCLGLAHCALYACVMQSTAGVGEDGRQPPYLCPVCLAKTAYAVVGEAVKGRGKEKVAEMERREKVWMVERYRRIQTYSAQWKGTGTGMMKGYGAWAGHRVKELEGRQL</sequence>
<gene>
    <name evidence="8" type="ORF">BN1708_006875</name>
</gene>
<evidence type="ECO:0000313" key="9">
    <source>
        <dbReference type="Proteomes" id="UP000044602"/>
    </source>
</evidence>
<dbReference type="InterPro" id="IPR024079">
    <property type="entry name" value="MetalloPept_cat_dom_sf"/>
</dbReference>
<dbReference type="SUPFAM" id="SSF55486">
    <property type="entry name" value="Metalloproteases ('zincins'), catalytic domain"/>
    <property type="match status" value="2"/>
</dbReference>
<keyword evidence="5" id="KW-0862">Zinc</keyword>
<evidence type="ECO:0000256" key="2">
    <source>
        <dbReference type="ARBA" id="ARBA00022670"/>
    </source>
</evidence>
<feature type="non-terminal residue" evidence="8">
    <location>
        <position position="454"/>
    </location>
</feature>
<name>A0A0G4MNS1_VERLO</name>
<organism evidence="8 9">
    <name type="scientific">Verticillium longisporum</name>
    <name type="common">Verticillium dahliae var. longisporum</name>
    <dbReference type="NCBI Taxonomy" id="100787"/>
    <lineage>
        <taxon>Eukaryota</taxon>
        <taxon>Fungi</taxon>
        <taxon>Dikarya</taxon>
        <taxon>Ascomycota</taxon>
        <taxon>Pezizomycotina</taxon>
        <taxon>Sordariomycetes</taxon>
        <taxon>Hypocreomycetidae</taxon>
        <taxon>Glomerellales</taxon>
        <taxon>Plectosphaerellaceae</taxon>
        <taxon>Verticillium</taxon>
    </lineage>
</organism>
<evidence type="ECO:0000256" key="5">
    <source>
        <dbReference type="ARBA" id="ARBA00022833"/>
    </source>
</evidence>
<dbReference type="GO" id="GO:0006508">
    <property type="term" value="P:proteolysis"/>
    <property type="evidence" value="ECO:0007669"/>
    <property type="project" value="UniProtKB-KW"/>
</dbReference>
<evidence type="ECO:0000256" key="6">
    <source>
        <dbReference type="ARBA" id="ARBA00023049"/>
    </source>
</evidence>